<evidence type="ECO:0000256" key="3">
    <source>
        <dbReference type="ARBA" id="ARBA00004418"/>
    </source>
</evidence>
<organism evidence="14 15">
    <name type="scientific">Pontibacter indicus</name>
    <dbReference type="NCBI Taxonomy" id="1317125"/>
    <lineage>
        <taxon>Bacteria</taxon>
        <taxon>Pseudomonadati</taxon>
        <taxon>Bacteroidota</taxon>
        <taxon>Cytophagia</taxon>
        <taxon>Cytophagales</taxon>
        <taxon>Hymenobacteraceae</taxon>
        <taxon>Pontibacter</taxon>
    </lineage>
</organism>
<evidence type="ECO:0000256" key="7">
    <source>
        <dbReference type="ARBA" id="ARBA00022723"/>
    </source>
</evidence>
<dbReference type="SUPFAM" id="SSF56281">
    <property type="entry name" value="Metallo-hydrolase/oxidoreductase"/>
    <property type="match status" value="1"/>
</dbReference>
<reference evidence="15" key="1">
    <citation type="submission" date="2017-01" db="EMBL/GenBank/DDBJ databases">
        <authorList>
            <person name="Varghese N."/>
            <person name="Submissions S."/>
        </authorList>
    </citation>
    <scope>NUCLEOTIDE SEQUENCE [LARGE SCALE GENOMIC DNA]</scope>
    <source>
        <strain evidence="15">LP100</strain>
    </source>
</reference>
<keyword evidence="12" id="KW-0046">Antibiotic resistance</keyword>
<dbReference type="Gene3D" id="3.60.15.10">
    <property type="entry name" value="Ribonuclease Z/Hydroxyacylglutathione hydrolase-like"/>
    <property type="match status" value="1"/>
</dbReference>
<evidence type="ECO:0000256" key="5">
    <source>
        <dbReference type="ARBA" id="ARBA00011245"/>
    </source>
</evidence>
<gene>
    <name evidence="14" type="ORF">SAMN05444128_1533</name>
</gene>
<evidence type="ECO:0000313" key="14">
    <source>
        <dbReference type="EMBL" id="SIT85396.1"/>
    </source>
</evidence>
<dbReference type="InterPro" id="IPR058199">
    <property type="entry name" value="BlaB//VIM/IMP-1"/>
</dbReference>
<dbReference type="PANTHER" id="PTHR42951">
    <property type="entry name" value="METALLO-BETA-LACTAMASE DOMAIN-CONTAINING"/>
    <property type="match status" value="1"/>
</dbReference>
<dbReference type="OrthoDB" id="9769598at2"/>
<evidence type="ECO:0000256" key="8">
    <source>
        <dbReference type="ARBA" id="ARBA00022729"/>
    </source>
</evidence>
<comment type="catalytic activity">
    <reaction evidence="1">
        <text>a beta-lactam + H2O = a substituted beta-amino acid</text>
        <dbReference type="Rhea" id="RHEA:20401"/>
        <dbReference type="ChEBI" id="CHEBI:15377"/>
        <dbReference type="ChEBI" id="CHEBI:35627"/>
        <dbReference type="ChEBI" id="CHEBI:140347"/>
        <dbReference type="EC" id="3.5.2.6"/>
    </reaction>
</comment>
<dbReference type="InterPro" id="IPR050855">
    <property type="entry name" value="NDM-1-like"/>
</dbReference>
<dbReference type="InterPro" id="IPR036866">
    <property type="entry name" value="RibonucZ/Hydroxyglut_hydro"/>
</dbReference>
<dbReference type="CDD" id="cd16302">
    <property type="entry name" value="CcrA-like_MBL-B1"/>
    <property type="match status" value="1"/>
</dbReference>
<evidence type="ECO:0000259" key="13">
    <source>
        <dbReference type="SMART" id="SM00849"/>
    </source>
</evidence>
<keyword evidence="15" id="KW-1185">Reference proteome</keyword>
<evidence type="ECO:0000256" key="10">
    <source>
        <dbReference type="ARBA" id="ARBA00022801"/>
    </source>
</evidence>
<name>A0A1R3X3Q4_9BACT</name>
<comment type="subcellular location">
    <subcellularLocation>
        <location evidence="3">Periplasm</location>
    </subcellularLocation>
</comment>
<accession>A0A1R3X3Q4</accession>
<keyword evidence="8" id="KW-0732">Signal</keyword>
<dbReference type="SMART" id="SM00849">
    <property type="entry name" value="Lactamase_B"/>
    <property type="match status" value="1"/>
</dbReference>
<feature type="domain" description="Metallo-beta-lactamase" evidence="13">
    <location>
        <begin position="66"/>
        <end position="235"/>
    </location>
</feature>
<dbReference type="EC" id="3.5.2.6" evidence="6"/>
<keyword evidence="9" id="KW-0574">Periplasm</keyword>
<dbReference type="InterPro" id="IPR001279">
    <property type="entry name" value="Metallo-B-lactamas"/>
</dbReference>
<sequence length="258" mass="28181">MPCLLLTFGFLSCQSSPGHQQAKTKTALDEQPHLSYTSNTLEVHKVAEQVYQHLSFLETRSFGKVPCNGMVIIDGDEAIIFDTPTTDQTSRELINWVEQNLGCKVKAVVATHFHEDCLGGLQAFQQRGIPTYASHKTIALAKANQTAVPENGFDKELTFEVGNEKVLVLYPGKGHTHDNVVGYFPKAEALFGGCLIKELGAGKGNLADADTIAWPQTVANLKAAYPRVKHIIPGHGKVGGPELLDYTIHLFEQKQGID</sequence>
<dbReference type="Proteomes" id="UP000187181">
    <property type="component" value="Unassembled WGS sequence"/>
</dbReference>
<dbReference type="NCBIfam" id="NF012229">
    <property type="entry name" value="bla_class_B_core"/>
    <property type="match status" value="1"/>
</dbReference>
<dbReference type="AlphaFoldDB" id="A0A1R3X3Q4"/>
<proteinExistence type="inferred from homology"/>
<keyword evidence="11" id="KW-0862">Zinc</keyword>
<comment type="subunit">
    <text evidence="5">Monomer.</text>
</comment>
<dbReference type="NCBIfam" id="NF033088">
    <property type="entry name" value="bla_subclass_B1"/>
    <property type="match status" value="1"/>
</dbReference>
<comment type="similarity">
    <text evidence="4">Belongs to the metallo-beta-lactamase superfamily. Class-B beta-lactamase family.</text>
</comment>
<comment type="cofactor">
    <cofactor evidence="2">
        <name>Zn(2+)</name>
        <dbReference type="ChEBI" id="CHEBI:29105"/>
    </cofactor>
</comment>
<evidence type="ECO:0000256" key="12">
    <source>
        <dbReference type="ARBA" id="ARBA00023251"/>
    </source>
</evidence>
<protein>
    <recommendedName>
        <fullName evidence="6">beta-lactamase</fullName>
        <ecNumber evidence="6">3.5.2.6</ecNumber>
    </recommendedName>
</protein>
<dbReference type="RefSeq" id="WP_083704105.1">
    <property type="nucleotide sequence ID" value="NZ_FTPP01000001.1"/>
</dbReference>
<evidence type="ECO:0000256" key="6">
    <source>
        <dbReference type="ARBA" id="ARBA00012865"/>
    </source>
</evidence>
<keyword evidence="7" id="KW-0479">Metal-binding</keyword>
<keyword evidence="10" id="KW-0378">Hydrolase</keyword>
<evidence type="ECO:0000256" key="9">
    <source>
        <dbReference type="ARBA" id="ARBA00022764"/>
    </source>
</evidence>
<dbReference type="Pfam" id="PF00753">
    <property type="entry name" value="Lactamase_B"/>
    <property type="match status" value="1"/>
</dbReference>
<evidence type="ECO:0000256" key="1">
    <source>
        <dbReference type="ARBA" id="ARBA00001526"/>
    </source>
</evidence>
<evidence type="ECO:0000256" key="2">
    <source>
        <dbReference type="ARBA" id="ARBA00001947"/>
    </source>
</evidence>
<dbReference type="PANTHER" id="PTHR42951:SF4">
    <property type="entry name" value="ACYL-COENZYME A THIOESTERASE MBLAC2"/>
    <property type="match status" value="1"/>
</dbReference>
<dbReference type="STRING" id="1317125.SAMN05444128_1533"/>
<dbReference type="GO" id="GO:0017001">
    <property type="term" value="P:antibiotic catabolic process"/>
    <property type="evidence" value="ECO:0007669"/>
    <property type="project" value="UniProtKB-ARBA"/>
</dbReference>
<evidence type="ECO:0000256" key="4">
    <source>
        <dbReference type="ARBA" id="ARBA00005250"/>
    </source>
</evidence>
<dbReference type="EMBL" id="FTPP01000001">
    <property type="protein sequence ID" value="SIT85396.1"/>
    <property type="molecule type" value="Genomic_DNA"/>
</dbReference>
<evidence type="ECO:0000313" key="15">
    <source>
        <dbReference type="Proteomes" id="UP000187181"/>
    </source>
</evidence>
<evidence type="ECO:0000256" key="11">
    <source>
        <dbReference type="ARBA" id="ARBA00022833"/>
    </source>
</evidence>